<evidence type="ECO:0000313" key="2">
    <source>
        <dbReference type="EMBL" id="PRQ04720.1"/>
    </source>
</evidence>
<dbReference type="PROSITE" id="PS50012">
    <property type="entry name" value="RCC1_3"/>
    <property type="match status" value="2"/>
</dbReference>
<dbReference type="SUPFAM" id="SSF50985">
    <property type="entry name" value="RCC1/BLIP-II"/>
    <property type="match status" value="1"/>
</dbReference>
<dbReference type="Pfam" id="PF13540">
    <property type="entry name" value="RCC1_2"/>
    <property type="match status" value="2"/>
</dbReference>
<evidence type="ECO:0000313" key="3">
    <source>
        <dbReference type="Proteomes" id="UP000237968"/>
    </source>
</evidence>
<gene>
    <name evidence="2" type="ORF">ENSA5_04850</name>
</gene>
<dbReference type="RefSeq" id="WP_106389950.1">
    <property type="nucleotide sequence ID" value="NZ_PVNK01000025.1"/>
</dbReference>
<organism evidence="2 3">
    <name type="scientific">Enhygromyxa salina</name>
    <dbReference type="NCBI Taxonomy" id="215803"/>
    <lineage>
        <taxon>Bacteria</taxon>
        <taxon>Pseudomonadati</taxon>
        <taxon>Myxococcota</taxon>
        <taxon>Polyangia</taxon>
        <taxon>Nannocystales</taxon>
        <taxon>Nannocystaceae</taxon>
        <taxon>Enhygromyxa</taxon>
    </lineage>
</organism>
<dbReference type="AlphaFoldDB" id="A0A2S9YI17"/>
<dbReference type="InterPro" id="IPR051553">
    <property type="entry name" value="Ran_GTPase-activating"/>
</dbReference>
<accession>A0A2S9YI17</accession>
<keyword evidence="1" id="KW-0732">Signal</keyword>
<dbReference type="GO" id="GO:0005085">
    <property type="term" value="F:guanyl-nucleotide exchange factor activity"/>
    <property type="evidence" value="ECO:0007669"/>
    <property type="project" value="TreeGrafter"/>
</dbReference>
<dbReference type="EMBL" id="PVNK01000025">
    <property type="protein sequence ID" value="PRQ04720.1"/>
    <property type="molecule type" value="Genomic_DNA"/>
</dbReference>
<dbReference type="OrthoDB" id="5462013at2"/>
<feature type="signal peptide" evidence="1">
    <location>
        <begin position="1"/>
        <end position="25"/>
    </location>
</feature>
<evidence type="ECO:0008006" key="4">
    <source>
        <dbReference type="Google" id="ProtNLM"/>
    </source>
</evidence>
<dbReference type="PANTHER" id="PTHR45982">
    <property type="entry name" value="REGULATOR OF CHROMOSOME CONDENSATION"/>
    <property type="match status" value="1"/>
</dbReference>
<sequence>MNTIAAAVSLAALTLLPCCGPNPNADESAPTDLPDEVEVVELVAFDHSTCALDSGGGLRCWGSGGQGLLGYGESENIGDDEDWCSVGPVAVGGPVHDVQELGGKCAMLDSGEARCWGPGIFGFAFTGAEQLPFEGLKIEACPRVERLVQGVNHACALLEDGAVRCWGAGRELGYGDSIDRGIGADPNEILAELPDLALGGPALSIEAGTSVVGGHTCALLLDGGVRCWGTDSALGYGSQEPIGDDETPAEAGDVPLGGAAIGLASAGSNWCALLEDHSLRCWGRDAAYGMLGYGDIFSETERVGDDETPADMGPVDIGEPVEAVFMGGLRTCVLLEGDRIRCWGHGLMPGLLGYGPSITRLYEPPSEDIDIGVGVRDLALGLKHTCALLDNGRIRCWGLNSEGQLGLGDPDLAWTEGIPAEVPLIADCWGA</sequence>
<proteinExistence type="predicted"/>
<dbReference type="Gene3D" id="2.130.10.30">
    <property type="entry name" value="Regulator of chromosome condensation 1/beta-lactamase-inhibitor protein II"/>
    <property type="match status" value="3"/>
</dbReference>
<dbReference type="PANTHER" id="PTHR45982:SF1">
    <property type="entry name" value="REGULATOR OF CHROMOSOME CONDENSATION"/>
    <property type="match status" value="1"/>
</dbReference>
<dbReference type="Proteomes" id="UP000237968">
    <property type="component" value="Unassembled WGS sequence"/>
</dbReference>
<name>A0A2S9YI17_9BACT</name>
<reference evidence="2 3" key="1">
    <citation type="submission" date="2018-03" db="EMBL/GenBank/DDBJ databases">
        <title>Draft Genome Sequences of the Obligatory Marine Myxobacteria Enhygromyxa salina SWB005.</title>
        <authorList>
            <person name="Poehlein A."/>
            <person name="Moghaddam J.A."/>
            <person name="Harms H."/>
            <person name="Alanjari M."/>
            <person name="Koenig G.M."/>
            <person name="Daniel R."/>
            <person name="Schaeberle T.F."/>
        </authorList>
    </citation>
    <scope>NUCLEOTIDE SEQUENCE [LARGE SCALE GENOMIC DNA]</scope>
    <source>
        <strain evidence="2 3">SWB005</strain>
    </source>
</reference>
<dbReference type="InterPro" id="IPR000408">
    <property type="entry name" value="Reg_chr_condens"/>
</dbReference>
<protein>
    <recommendedName>
        <fullName evidence="4">Regulator of chromosome condensation (RCC1) repeat protein</fullName>
    </recommendedName>
</protein>
<comment type="caution">
    <text evidence="2">The sequence shown here is derived from an EMBL/GenBank/DDBJ whole genome shotgun (WGS) entry which is preliminary data.</text>
</comment>
<dbReference type="InterPro" id="IPR009091">
    <property type="entry name" value="RCC1/BLIP-II"/>
</dbReference>
<evidence type="ECO:0000256" key="1">
    <source>
        <dbReference type="SAM" id="SignalP"/>
    </source>
</evidence>
<dbReference type="GO" id="GO:0005737">
    <property type="term" value="C:cytoplasm"/>
    <property type="evidence" value="ECO:0007669"/>
    <property type="project" value="TreeGrafter"/>
</dbReference>
<keyword evidence="3" id="KW-1185">Reference proteome</keyword>
<feature type="chain" id="PRO_5015690379" description="Regulator of chromosome condensation (RCC1) repeat protein" evidence="1">
    <location>
        <begin position="26"/>
        <end position="431"/>
    </location>
</feature>